<keyword evidence="3" id="KW-0804">Transcription</keyword>
<evidence type="ECO:0000256" key="4">
    <source>
        <dbReference type="ARBA" id="ARBA00023242"/>
    </source>
</evidence>
<comment type="caution">
    <text evidence="8">The sequence shown here is derived from an EMBL/GenBank/DDBJ whole genome shotgun (WGS) entry which is preliminary data.</text>
</comment>
<evidence type="ECO:0000256" key="3">
    <source>
        <dbReference type="ARBA" id="ARBA00023163"/>
    </source>
</evidence>
<dbReference type="PANTHER" id="PTHR13230:SF5">
    <property type="entry name" value="GENERAL TRANSCRIPTION FACTOR 3C POLYPEPTIDE 5"/>
    <property type="match status" value="1"/>
</dbReference>
<keyword evidence="9" id="KW-1185">Reference proteome</keyword>
<dbReference type="GO" id="GO:0005634">
    <property type="term" value="C:nucleus"/>
    <property type="evidence" value="ECO:0007669"/>
    <property type="project" value="UniProtKB-SubCell"/>
</dbReference>
<feature type="region of interest" description="Disordered" evidence="5">
    <location>
        <begin position="99"/>
        <end position="129"/>
    </location>
</feature>
<dbReference type="InterPro" id="IPR042536">
    <property type="entry name" value="TFIIIC_tauA_Sfc1"/>
</dbReference>
<dbReference type="Gene3D" id="3.30.200.160">
    <property type="entry name" value="TFIIIC, subcomplex tauA, subunit Sfc1, barrel domain"/>
    <property type="match status" value="1"/>
</dbReference>
<gene>
    <name evidence="8" type="ORF">EZV62_001543</name>
</gene>
<feature type="compositionally biased region" description="Acidic residues" evidence="5">
    <location>
        <begin position="490"/>
        <end position="521"/>
    </location>
</feature>
<evidence type="ECO:0000313" key="8">
    <source>
        <dbReference type="EMBL" id="TXG72964.1"/>
    </source>
</evidence>
<dbReference type="GO" id="GO:0001003">
    <property type="term" value="F:RNA polymerase III type 2 promoter sequence-specific DNA binding"/>
    <property type="evidence" value="ECO:0007669"/>
    <property type="project" value="TreeGrafter"/>
</dbReference>
<feature type="domain" description="Transcription factor IIIC subunit 5 HTH" evidence="6">
    <location>
        <begin position="204"/>
        <end position="347"/>
    </location>
</feature>
<accession>A0A5C7IVR0</accession>
<keyword evidence="2" id="KW-0238">DNA-binding</keyword>
<dbReference type="InterPro" id="IPR041499">
    <property type="entry name" value="Tfc1/Sfc1_N"/>
</dbReference>
<sequence length="583" mass="66728">MGVIKDGTVSGYLPSSEAFAVHYPGYPSSTSRAIQTLGGTQSIIKARSSQSNKLELHFRPEDPFSHPAFGELRPYNGLLLKISKKKSCNFQSAELSNKISENELPDATDTGHGQEVGHPDSKSVAAEKKVDAQISEENHVNLSADIVARVSEAYYFDGMADYQHVVAVHADVARRKKRNWTEVEQLLSGKDGLKKLDEDDVMMLLPPLFSPKDVPENFAMFDPVSFLLPVLLYATAFIFNSSFQVLTSLQIPETVNWEELISRDSEQWKGQMAVSKLFDERPIWPKNSIIDRLLDEGQTYNNKMLKRHLLRIAYYFSNGPFLKFWIRKGYDPRKDPDSRIYQRMDFRVKPWLLSYCDASTDTELKCRWKDLCAFRVFPTKCSTLFQLYELADDYIQQEIRKPPKQTTCTLKTGWFSESMFDAIRKRMDVRFISVYPGPGAKKLLKTASEAFEKLKKECIYKDALQPDQEEHQEFNKGVRGDDDKEKPEIVDDEEEDKIEVDEAEEESDADEALDPVAEDEVSMQSHSYMDLENNSRTYLQELFDSFPSSEVGAAKMQDDEISDGEYQIFEQDSDSSYFDDGDN</sequence>
<dbReference type="InterPro" id="IPR040454">
    <property type="entry name" value="TF_IIIC_Tfc1/Sfc1"/>
</dbReference>
<evidence type="ECO:0000256" key="1">
    <source>
        <dbReference type="ARBA" id="ARBA00004123"/>
    </source>
</evidence>
<name>A0A5C7IVR0_9ROSI</name>
<feature type="region of interest" description="Disordered" evidence="5">
    <location>
        <begin position="469"/>
        <end position="529"/>
    </location>
</feature>
<proteinExistence type="predicted"/>
<dbReference type="GO" id="GO:0001002">
    <property type="term" value="F:RNA polymerase III type 1 promoter sequence-specific DNA binding"/>
    <property type="evidence" value="ECO:0007669"/>
    <property type="project" value="TreeGrafter"/>
</dbReference>
<feature type="domain" description="Transcription factor IIIC subunit Tfc1/Sfc1 triple barrel" evidence="7">
    <location>
        <begin position="20"/>
        <end position="164"/>
    </location>
</feature>
<dbReference type="Pfam" id="PF09734">
    <property type="entry name" value="Tau95"/>
    <property type="match status" value="1"/>
</dbReference>
<dbReference type="InterPro" id="IPR019136">
    <property type="entry name" value="TF_IIIC_su-5_HTH"/>
</dbReference>
<feature type="compositionally biased region" description="Basic and acidic residues" evidence="5">
    <location>
        <begin position="469"/>
        <end position="489"/>
    </location>
</feature>
<evidence type="ECO:0000256" key="2">
    <source>
        <dbReference type="ARBA" id="ARBA00023125"/>
    </source>
</evidence>
<dbReference type="AlphaFoldDB" id="A0A5C7IVR0"/>
<feature type="compositionally biased region" description="Basic and acidic residues" evidence="5">
    <location>
        <begin position="115"/>
        <end position="129"/>
    </location>
</feature>
<keyword evidence="4" id="KW-0539">Nucleus</keyword>
<dbReference type="OrthoDB" id="5598268at2759"/>
<dbReference type="PANTHER" id="PTHR13230">
    <property type="entry name" value="GENERAL TRANSCRIPTION FACTOR IIIC, POLYPEPTIDE 5"/>
    <property type="match status" value="1"/>
</dbReference>
<dbReference type="EMBL" id="VAHF01000001">
    <property type="protein sequence ID" value="TXG72964.1"/>
    <property type="molecule type" value="Genomic_DNA"/>
</dbReference>
<dbReference type="Proteomes" id="UP000323000">
    <property type="component" value="Chromosome 1"/>
</dbReference>
<organism evidence="8 9">
    <name type="scientific">Acer yangbiense</name>
    <dbReference type="NCBI Taxonomy" id="1000413"/>
    <lineage>
        <taxon>Eukaryota</taxon>
        <taxon>Viridiplantae</taxon>
        <taxon>Streptophyta</taxon>
        <taxon>Embryophyta</taxon>
        <taxon>Tracheophyta</taxon>
        <taxon>Spermatophyta</taxon>
        <taxon>Magnoliopsida</taxon>
        <taxon>eudicotyledons</taxon>
        <taxon>Gunneridae</taxon>
        <taxon>Pentapetalae</taxon>
        <taxon>rosids</taxon>
        <taxon>malvids</taxon>
        <taxon>Sapindales</taxon>
        <taxon>Sapindaceae</taxon>
        <taxon>Hippocastanoideae</taxon>
        <taxon>Acereae</taxon>
        <taxon>Acer</taxon>
    </lineage>
</organism>
<evidence type="ECO:0008006" key="10">
    <source>
        <dbReference type="Google" id="ProtNLM"/>
    </source>
</evidence>
<dbReference type="Pfam" id="PF17682">
    <property type="entry name" value="Tau95_N"/>
    <property type="match status" value="1"/>
</dbReference>
<evidence type="ECO:0000256" key="5">
    <source>
        <dbReference type="SAM" id="MobiDB-lite"/>
    </source>
</evidence>
<protein>
    <recommendedName>
        <fullName evidence="10">Transcription factor IIIC subunit 5 HTH domain-containing protein</fullName>
    </recommendedName>
</protein>
<evidence type="ECO:0000259" key="7">
    <source>
        <dbReference type="Pfam" id="PF17682"/>
    </source>
</evidence>
<dbReference type="GO" id="GO:0000127">
    <property type="term" value="C:transcription factor TFIIIC complex"/>
    <property type="evidence" value="ECO:0007669"/>
    <property type="project" value="InterPro"/>
</dbReference>
<evidence type="ECO:0000259" key="6">
    <source>
        <dbReference type="Pfam" id="PF09734"/>
    </source>
</evidence>
<evidence type="ECO:0000313" key="9">
    <source>
        <dbReference type="Proteomes" id="UP000323000"/>
    </source>
</evidence>
<dbReference type="GO" id="GO:0006384">
    <property type="term" value="P:transcription initiation at RNA polymerase III promoter"/>
    <property type="evidence" value="ECO:0007669"/>
    <property type="project" value="InterPro"/>
</dbReference>
<reference evidence="9" key="1">
    <citation type="journal article" date="2019" name="Gigascience">
        <title>De novo genome assembly of the endangered Acer yangbiense, a plant species with extremely small populations endemic to Yunnan Province, China.</title>
        <authorList>
            <person name="Yang J."/>
            <person name="Wariss H.M."/>
            <person name="Tao L."/>
            <person name="Zhang R."/>
            <person name="Yun Q."/>
            <person name="Hollingsworth P."/>
            <person name="Dao Z."/>
            <person name="Luo G."/>
            <person name="Guo H."/>
            <person name="Ma Y."/>
            <person name="Sun W."/>
        </authorList>
    </citation>
    <scope>NUCLEOTIDE SEQUENCE [LARGE SCALE GENOMIC DNA]</scope>
    <source>
        <strain evidence="9">cv. Malutang</strain>
    </source>
</reference>
<comment type="subcellular location">
    <subcellularLocation>
        <location evidence="1">Nucleus</location>
    </subcellularLocation>
</comment>